<evidence type="ECO:0000313" key="4">
    <source>
        <dbReference type="EMBL" id="KAB1076531.1"/>
    </source>
</evidence>
<dbReference type="PANTHER" id="PTHR30349:SF88">
    <property type="entry name" value="BLL1584 PROTEIN"/>
    <property type="match status" value="1"/>
</dbReference>
<keyword evidence="1" id="KW-0229">DNA integration</keyword>
<dbReference type="Pfam" id="PF00589">
    <property type="entry name" value="Phage_integrase"/>
    <property type="match status" value="1"/>
</dbReference>
<dbReference type="InterPro" id="IPR011010">
    <property type="entry name" value="DNA_brk_join_enz"/>
</dbReference>
<organism evidence="4 5">
    <name type="scientific">Methylobacterium soli</name>
    <dbReference type="NCBI Taxonomy" id="553447"/>
    <lineage>
        <taxon>Bacteria</taxon>
        <taxon>Pseudomonadati</taxon>
        <taxon>Pseudomonadota</taxon>
        <taxon>Alphaproteobacteria</taxon>
        <taxon>Hyphomicrobiales</taxon>
        <taxon>Methylobacteriaceae</taxon>
        <taxon>Methylobacterium</taxon>
    </lineage>
</organism>
<feature type="domain" description="Tyr recombinase" evidence="3">
    <location>
        <begin position="169"/>
        <end position="363"/>
    </location>
</feature>
<dbReference type="RefSeq" id="WP_151002649.1">
    <property type="nucleotide sequence ID" value="NZ_BPQY01000013.1"/>
</dbReference>
<dbReference type="Proteomes" id="UP000474159">
    <property type="component" value="Unassembled WGS sequence"/>
</dbReference>
<dbReference type="GO" id="GO:0006310">
    <property type="term" value="P:DNA recombination"/>
    <property type="evidence" value="ECO:0007669"/>
    <property type="project" value="UniProtKB-KW"/>
</dbReference>
<dbReference type="AlphaFoldDB" id="A0A6L3SWL0"/>
<dbReference type="InterPro" id="IPR002104">
    <property type="entry name" value="Integrase_catalytic"/>
</dbReference>
<dbReference type="OrthoDB" id="9808346at2"/>
<protein>
    <submittedName>
        <fullName evidence="4">Site-specific integrase</fullName>
    </submittedName>
</protein>
<dbReference type="GO" id="GO:0003677">
    <property type="term" value="F:DNA binding"/>
    <property type="evidence" value="ECO:0007669"/>
    <property type="project" value="InterPro"/>
</dbReference>
<keyword evidence="2" id="KW-0233">DNA recombination</keyword>
<gene>
    <name evidence="4" type="ORF">F6X53_22780</name>
</gene>
<evidence type="ECO:0000256" key="2">
    <source>
        <dbReference type="ARBA" id="ARBA00023172"/>
    </source>
</evidence>
<evidence type="ECO:0000313" key="5">
    <source>
        <dbReference type="Proteomes" id="UP000474159"/>
    </source>
</evidence>
<dbReference type="EMBL" id="VZZK01000029">
    <property type="protein sequence ID" value="KAB1076531.1"/>
    <property type="molecule type" value="Genomic_DNA"/>
</dbReference>
<dbReference type="CDD" id="cd00796">
    <property type="entry name" value="INT_Rci_Hp1_C"/>
    <property type="match status" value="1"/>
</dbReference>
<dbReference type="InterPro" id="IPR050090">
    <property type="entry name" value="Tyrosine_recombinase_XerCD"/>
</dbReference>
<dbReference type="PANTHER" id="PTHR30349">
    <property type="entry name" value="PHAGE INTEGRASE-RELATED"/>
    <property type="match status" value="1"/>
</dbReference>
<accession>A0A6L3SWL0</accession>
<dbReference type="PROSITE" id="PS51898">
    <property type="entry name" value="TYR_RECOMBINASE"/>
    <property type="match status" value="1"/>
</dbReference>
<sequence>MPRRSEGPHLKLERAEVDATGKITRHASWIIRDGKRKVRTGCRADEAREAQKRLAAYITEQHAPARERDRHPSQVDVADVISVYVDDVTARLKRPREIAARLGRVLEHFGDKKLSTVTGASCRAYATARGNSGAARRELEDFRAAINHYHHEGFLEVPVAVVLPEKGASRERWLTRSEVARLIWAAWRYKEVQKGYPTGRRSRRHVARFILVALYTGTRAGAICGAAIRPTVGSGFVDLDQGMFYRRAPGSRETKKRQPPIRMHPRLLAHLRRWERLGISSKWVVEWQGQKVGRINKAFRAARTDAGLGPDVIPHSLRHTAATVLLQNGCPAWEAAGYLGMTLEVLEGIYGHHHPDHFGGAVQAIGTRKTSHRDAFNGTERERRAAR</sequence>
<dbReference type="GO" id="GO:0015074">
    <property type="term" value="P:DNA integration"/>
    <property type="evidence" value="ECO:0007669"/>
    <property type="project" value="UniProtKB-KW"/>
</dbReference>
<comment type="caution">
    <text evidence="4">The sequence shown here is derived from an EMBL/GenBank/DDBJ whole genome shotgun (WGS) entry which is preliminary data.</text>
</comment>
<evidence type="ECO:0000256" key="1">
    <source>
        <dbReference type="ARBA" id="ARBA00022908"/>
    </source>
</evidence>
<dbReference type="SUPFAM" id="SSF56349">
    <property type="entry name" value="DNA breaking-rejoining enzymes"/>
    <property type="match status" value="1"/>
</dbReference>
<name>A0A6L3SWL0_9HYPH</name>
<reference evidence="4 5" key="1">
    <citation type="submission" date="2019-09" db="EMBL/GenBank/DDBJ databases">
        <title>YIM 48816 draft genome.</title>
        <authorList>
            <person name="Jiang L."/>
        </authorList>
    </citation>
    <scope>NUCLEOTIDE SEQUENCE [LARGE SCALE GENOMIC DNA]</scope>
    <source>
        <strain evidence="4 5">YIM 48816</strain>
    </source>
</reference>
<keyword evidence="5" id="KW-1185">Reference proteome</keyword>
<dbReference type="Gene3D" id="1.10.443.10">
    <property type="entry name" value="Intergrase catalytic core"/>
    <property type="match status" value="1"/>
</dbReference>
<dbReference type="InterPro" id="IPR013762">
    <property type="entry name" value="Integrase-like_cat_sf"/>
</dbReference>
<proteinExistence type="predicted"/>
<evidence type="ECO:0000259" key="3">
    <source>
        <dbReference type="PROSITE" id="PS51898"/>
    </source>
</evidence>